<evidence type="ECO:0000256" key="1">
    <source>
        <dbReference type="ARBA" id="ARBA00004477"/>
    </source>
</evidence>
<dbReference type="InterPro" id="IPR024512">
    <property type="entry name" value="Ser_palmitoyltrfase_ssu-like"/>
</dbReference>
<protein>
    <submittedName>
        <fullName evidence="7">Small subunit of serine palmitoyltransferase</fullName>
    </submittedName>
</protein>
<dbReference type="OrthoDB" id="10327763at2759"/>
<dbReference type="Proteomes" id="UP000019335">
    <property type="component" value="Chromosome 4"/>
</dbReference>
<gene>
    <name evidence="7" type="ORF">Naga_100002g89</name>
</gene>
<keyword evidence="7" id="KW-0808">Transferase</keyword>
<proteinExistence type="predicted"/>
<evidence type="ECO:0000313" key="7">
    <source>
        <dbReference type="EMBL" id="EWM28806.1"/>
    </source>
</evidence>
<dbReference type="EMBL" id="AZIL01000274">
    <property type="protein sequence ID" value="EWM28806.1"/>
    <property type="molecule type" value="Genomic_DNA"/>
</dbReference>
<keyword evidence="8" id="KW-1185">Reference proteome</keyword>
<keyword evidence="4 6" id="KW-1133">Transmembrane helix</keyword>
<dbReference type="AlphaFoldDB" id="W7U7J7"/>
<organism evidence="7 8">
    <name type="scientific">Nannochloropsis gaditana</name>
    <dbReference type="NCBI Taxonomy" id="72520"/>
    <lineage>
        <taxon>Eukaryota</taxon>
        <taxon>Sar</taxon>
        <taxon>Stramenopiles</taxon>
        <taxon>Ochrophyta</taxon>
        <taxon>Eustigmatophyceae</taxon>
        <taxon>Eustigmatales</taxon>
        <taxon>Monodopsidaceae</taxon>
        <taxon>Nannochloropsis</taxon>
    </lineage>
</organism>
<feature type="transmembrane region" description="Helical" evidence="6">
    <location>
        <begin position="25"/>
        <end position="47"/>
    </location>
</feature>
<reference evidence="7 8" key="1">
    <citation type="journal article" date="2014" name="Mol. Plant">
        <title>Chromosome Scale Genome Assembly and Transcriptome Profiling of Nannochloropsis gaditana in Nitrogen Depletion.</title>
        <authorList>
            <person name="Corteggiani Carpinelli E."/>
            <person name="Telatin A."/>
            <person name="Vitulo N."/>
            <person name="Forcato C."/>
            <person name="D'Angelo M."/>
            <person name="Schiavon R."/>
            <person name="Vezzi A."/>
            <person name="Giacometti G.M."/>
            <person name="Morosinotto T."/>
            <person name="Valle G."/>
        </authorList>
    </citation>
    <scope>NUCLEOTIDE SEQUENCE [LARGE SCALE GENOMIC DNA]</scope>
    <source>
        <strain evidence="7 8">B-31</strain>
    </source>
</reference>
<evidence type="ECO:0000256" key="5">
    <source>
        <dbReference type="ARBA" id="ARBA00023136"/>
    </source>
</evidence>
<evidence type="ECO:0000313" key="8">
    <source>
        <dbReference type="Proteomes" id="UP000019335"/>
    </source>
</evidence>
<comment type="caution">
    <text evidence="7">The sequence shown here is derived from an EMBL/GenBank/DDBJ whole genome shotgun (WGS) entry which is preliminary data.</text>
</comment>
<evidence type="ECO:0000256" key="3">
    <source>
        <dbReference type="ARBA" id="ARBA00022824"/>
    </source>
</evidence>
<comment type="subcellular location">
    <subcellularLocation>
        <location evidence="1">Endoplasmic reticulum membrane</location>
        <topology evidence="1">Multi-pass membrane protein</topology>
    </subcellularLocation>
</comment>
<evidence type="ECO:0000256" key="2">
    <source>
        <dbReference type="ARBA" id="ARBA00022692"/>
    </source>
</evidence>
<sequence length="87" mass="10203">MTGLLVEFIRRRAYWYRLWTGTYMLAWWEQIVFNILFGAILAPFAYYTIKSHCKWNSTGRVLVCLYTQGGEKALGQASLKQRLSFAK</sequence>
<dbReference type="GO" id="GO:0005789">
    <property type="term" value="C:endoplasmic reticulum membrane"/>
    <property type="evidence" value="ECO:0007669"/>
    <property type="project" value="UniProtKB-SubCell"/>
</dbReference>
<name>W7U7J7_9STRA</name>
<accession>W7U7J7</accession>
<dbReference type="GO" id="GO:0016740">
    <property type="term" value="F:transferase activity"/>
    <property type="evidence" value="ECO:0007669"/>
    <property type="project" value="UniProtKB-KW"/>
</dbReference>
<keyword evidence="3" id="KW-0256">Endoplasmic reticulum</keyword>
<dbReference type="Pfam" id="PF11779">
    <property type="entry name" value="SPT_ssu-like"/>
    <property type="match status" value="1"/>
</dbReference>
<evidence type="ECO:0000256" key="4">
    <source>
        <dbReference type="ARBA" id="ARBA00022989"/>
    </source>
</evidence>
<keyword evidence="2 6" id="KW-0812">Transmembrane</keyword>
<evidence type="ECO:0000256" key="6">
    <source>
        <dbReference type="SAM" id="Phobius"/>
    </source>
</evidence>
<keyword evidence="5 6" id="KW-0472">Membrane</keyword>